<accession>A0ABR3RQX2</accession>
<reference evidence="4 5" key="1">
    <citation type="submission" date="2024-02" db="EMBL/GenBank/DDBJ databases">
        <title>De novo assembly and annotation of 12 fungi associated with fruit tree decline syndrome in Ontario, Canada.</title>
        <authorList>
            <person name="Sulman M."/>
            <person name="Ellouze W."/>
            <person name="Ilyukhin E."/>
        </authorList>
    </citation>
    <scope>NUCLEOTIDE SEQUENCE [LARGE SCALE GENOMIC DNA]</scope>
    <source>
        <strain evidence="4 5">M42-189</strain>
    </source>
</reference>
<dbReference type="InterPro" id="IPR042099">
    <property type="entry name" value="ANL_N_sf"/>
</dbReference>
<dbReference type="InterPro" id="IPR020845">
    <property type="entry name" value="AMP-binding_CS"/>
</dbReference>
<dbReference type="SUPFAM" id="SSF56801">
    <property type="entry name" value="Acetyl-CoA synthetase-like"/>
    <property type="match status" value="1"/>
</dbReference>
<dbReference type="CDD" id="cd05918">
    <property type="entry name" value="A_NRPS_SidN3_like"/>
    <property type="match status" value="1"/>
</dbReference>
<dbReference type="Pfam" id="PF00501">
    <property type="entry name" value="AMP-binding"/>
    <property type="match status" value="1"/>
</dbReference>
<dbReference type="InterPro" id="IPR000873">
    <property type="entry name" value="AMP-dep_synth/lig_dom"/>
</dbReference>
<dbReference type="NCBIfam" id="TIGR01733">
    <property type="entry name" value="AA-adenyl-dom"/>
    <property type="match status" value="1"/>
</dbReference>
<dbReference type="InterPro" id="IPR001242">
    <property type="entry name" value="Condensation_dom"/>
</dbReference>
<comment type="caution">
    <text evidence="4">The sequence shown here is derived from an EMBL/GenBank/DDBJ whole genome shotgun (WGS) entry which is preliminary data.</text>
</comment>
<dbReference type="Gene3D" id="3.40.50.12780">
    <property type="entry name" value="N-terminal domain of ligase-like"/>
    <property type="match status" value="1"/>
</dbReference>
<dbReference type="SUPFAM" id="SSF52777">
    <property type="entry name" value="CoA-dependent acyltransferases"/>
    <property type="match status" value="2"/>
</dbReference>
<keyword evidence="2" id="KW-0597">Phosphoprotein</keyword>
<evidence type="ECO:0000313" key="4">
    <source>
        <dbReference type="EMBL" id="KAL1606835.1"/>
    </source>
</evidence>
<evidence type="ECO:0000256" key="2">
    <source>
        <dbReference type="ARBA" id="ARBA00022553"/>
    </source>
</evidence>
<dbReference type="InterPro" id="IPR023213">
    <property type="entry name" value="CAT-like_dom_sf"/>
</dbReference>
<proteinExistence type="predicted"/>
<dbReference type="PROSITE" id="PS50075">
    <property type="entry name" value="CARRIER"/>
    <property type="match status" value="1"/>
</dbReference>
<dbReference type="InterPro" id="IPR045851">
    <property type="entry name" value="AMP-bd_C_sf"/>
</dbReference>
<sequence length="1351" mass="148471">MCMLLSQEMSAGLASTFGRTIHNILEQPHRLPQFLDPLQESAKVQIQFLAKAGSAVHQEAESGYGTWIPLDQVEQQISINFPGVCAVASTLVSLNRSSSRYQTLVAFLAMSDRDARPGEELALDERTHVRNNIDELRQLLSTSLQPSLGPPALIPLSHMPRTADGSVAHTDLLVFFSALPQSCSSEGDDTWVRVSTPSNVSDGAEILTDSDTSVEAQKFITAAEEKMRSLWAEVLSVSSEQLRPEDSFFLYGDSTSAMDLVAAATQAGLALTVADIFLAPTLAEISANTLPIGEGEMDLDLSPFELLPQQLSTADIVRAAAEQCEVDARSVVDLYPATALQEGLFALTFTEQASYVFQCVCRMPPLLDIKRFKSAWDNVVQEFPILRTRMVYLESTGTLQAVLSQDSVEWRSGSDLSDYLARDSALSVEYGNALSRLAIVGQAQQERHFVWTIHHALYDAWSMALILNAVDRLYADSTHALSSHVSFNRFVKHVTETDMMQSKTFWSSYLKGANIMPFPQTSHTTSTGLIHGTVTSEVRLQRAIASNITVATIVRAAWGAVVARYSDSDDVVFGSTLTGRNAPVTGITDIVGPTIATVAVRSSINRTHTFAQHLQRTQDEMIAMIPYEHVGLQTIRRWGQDTLAAANLQNLLVVQIASDDRNGKRHTGLEFSLRATAGSENYAVMVECTLKEAGLVIHIEHDQNVISKLQTERLLRHFEHVLLQLNTESQNVTMADLELISPYDLRLFGEWNSQELHKKMTCIHQVFEEVARSQPEAQAICSWDGDFSYSQLDRLSTTLALHLQNLGVQAEVIVPIMFEKSAWAHVAQLAILKAGGAVVCLDPGHPESRIRRILADVDATVLLTTSAFSNLFQDIQHVFTVDADSVERVSRLHKPGQTLKQDVYPSNAALVIYTSGSTGEPKGVVLEHASICTGMQAHGEALRIGPQTRALNFSAYVFDASLEDIYTQLTRGGCVCIPSETQRLNDLAGAVRATRANWIGITPTTAETLDPNSVPTIDTLILGGELITQKVVDQWKNHVSYLYNGYGPCESTLYATLNPQLGKNGRPSNVGHGLHTKLWVVETGNPDRLAPVGCSGELLLEGPLLARYYLNDAEKTETAFITNPAFTRNQQPTDQPRRMYRTGDLVKYTDDGSLDVLGRMDSQAKIHGQRLELGEIEHHLRNSSDVESVMAILSSDPDGIKRIMAILSLQSLKDNVIVANDFKLIVGDQRKGIESTVGQLRKQLQDNLPSYMVPTVWAIVNFIPRNTSQKIDRARMSKWAASLDSEAYSALMSAGAEGETTTPDTVIATQLRSIIARVLNKQDEQLSMNKSFANLGGDSITASMPFDYRLG</sequence>
<dbReference type="InterPro" id="IPR010071">
    <property type="entry name" value="AA_adenyl_dom"/>
</dbReference>
<evidence type="ECO:0000259" key="3">
    <source>
        <dbReference type="PROSITE" id="PS50075"/>
    </source>
</evidence>
<dbReference type="Proteomes" id="UP001521785">
    <property type="component" value="Unassembled WGS sequence"/>
</dbReference>
<dbReference type="Gene3D" id="3.30.559.30">
    <property type="entry name" value="Nonribosomal peptide synthetase, condensation domain"/>
    <property type="match status" value="1"/>
</dbReference>
<dbReference type="PANTHER" id="PTHR45527">
    <property type="entry name" value="NONRIBOSOMAL PEPTIDE SYNTHETASE"/>
    <property type="match status" value="1"/>
</dbReference>
<keyword evidence="5" id="KW-1185">Reference proteome</keyword>
<dbReference type="Pfam" id="PF00668">
    <property type="entry name" value="Condensation"/>
    <property type="match status" value="1"/>
</dbReference>
<feature type="domain" description="Carrier" evidence="3">
    <location>
        <begin position="218"/>
        <end position="293"/>
    </location>
</feature>
<protein>
    <submittedName>
        <fullName evidence="4">NRPS</fullName>
    </submittedName>
</protein>
<name>A0ABR3RQX2_9PLEO</name>
<dbReference type="InterPro" id="IPR009081">
    <property type="entry name" value="PP-bd_ACP"/>
</dbReference>
<dbReference type="PANTHER" id="PTHR45527:SF15">
    <property type="entry name" value="NONRIBOSOMAL PEPTIDE SYNTHETASE EASA-RELATED"/>
    <property type="match status" value="1"/>
</dbReference>
<keyword evidence="1" id="KW-0596">Phosphopantetheine</keyword>
<dbReference type="InterPro" id="IPR036736">
    <property type="entry name" value="ACP-like_sf"/>
</dbReference>
<dbReference type="Gene3D" id="3.30.559.10">
    <property type="entry name" value="Chloramphenicol acetyltransferase-like domain"/>
    <property type="match status" value="1"/>
</dbReference>
<dbReference type="PROSITE" id="PS00455">
    <property type="entry name" value="AMP_BINDING"/>
    <property type="match status" value="1"/>
</dbReference>
<dbReference type="CDD" id="cd19545">
    <property type="entry name" value="FUM14_C_NRPS-like"/>
    <property type="match status" value="1"/>
</dbReference>
<organism evidence="4 5">
    <name type="scientific">Paraconiothyrium brasiliense</name>
    <dbReference type="NCBI Taxonomy" id="300254"/>
    <lineage>
        <taxon>Eukaryota</taxon>
        <taxon>Fungi</taxon>
        <taxon>Dikarya</taxon>
        <taxon>Ascomycota</taxon>
        <taxon>Pezizomycotina</taxon>
        <taxon>Dothideomycetes</taxon>
        <taxon>Pleosporomycetidae</taxon>
        <taxon>Pleosporales</taxon>
        <taxon>Massarineae</taxon>
        <taxon>Didymosphaeriaceae</taxon>
        <taxon>Paraconiothyrium</taxon>
    </lineage>
</organism>
<evidence type="ECO:0000256" key="1">
    <source>
        <dbReference type="ARBA" id="ARBA00022450"/>
    </source>
</evidence>
<gene>
    <name evidence="4" type="ORF">SLS60_004244</name>
</gene>
<dbReference type="SUPFAM" id="SSF47336">
    <property type="entry name" value="ACP-like"/>
    <property type="match status" value="2"/>
</dbReference>
<evidence type="ECO:0000313" key="5">
    <source>
        <dbReference type="Proteomes" id="UP001521785"/>
    </source>
</evidence>
<dbReference type="Gene3D" id="3.30.300.30">
    <property type="match status" value="2"/>
</dbReference>
<dbReference type="Gene3D" id="1.10.1200.10">
    <property type="entry name" value="ACP-like"/>
    <property type="match status" value="1"/>
</dbReference>
<dbReference type="EMBL" id="JAKJXO020000004">
    <property type="protein sequence ID" value="KAL1606835.1"/>
    <property type="molecule type" value="Genomic_DNA"/>
</dbReference>
<dbReference type="Pfam" id="PF00550">
    <property type="entry name" value="PP-binding"/>
    <property type="match status" value="1"/>
</dbReference>